<dbReference type="Proteomes" id="UP000319829">
    <property type="component" value="Unassembled WGS sequence"/>
</dbReference>
<evidence type="ECO:0000313" key="3">
    <source>
        <dbReference type="EMBL" id="TMQ54602.1"/>
    </source>
</evidence>
<comment type="similarity">
    <text evidence="1">Belongs to the bacterial sugar transferase family.</text>
</comment>
<comment type="caution">
    <text evidence="3">The sequence shown here is derived from an EMBL/GenBank/DDBJ whole genome shotgun (WGS) entry which is preliminary data.</text>
</comment>
<feature type="domain" description="Bacterial sugar transferase" evidence="2">
    <location>
        <begin position="8"/>
        <end position="196"/>
    </location>
</feature>
<accession>A0A538ST82</accession>
<evidence type="ECO:0000256" key="1">
    <source>
        <dbReference type="ARBA" id="ARBA00006464"/>
    </source>
</evidence>
<gene>
    <name evidence="3" type="ORF">E6K74_05605</name>
</gene>
<sequence length="202" mass="23298">MRAQLALKRCLDIVGAALGLVFLSPILASIAIAIRLRTGKPILYRWRVVGLRGRYFTGYKFRTMERDAEARRHGLESLNEMAGPVFKMRDDPRVTGIGRLLRRFSLDELPQLWSVLKGDMSLVGPRPPLQTEWEKFEPWQRRKLAVKPGITCLWQVSGRSDIRDFSEWVRLDIEYIERWTTWLDLKILLATGAAVVRSKGAY</sequence>
<reference evidence="3 4" key="1">
    <citation type="journal article" date="2019" name="Nat. Microbiol.">
        <title>Mediterranean grassland soil C-N compound turnover is dependent on rainfall and depth, and is mediated by genomically divergent microorganisms.</title>
        <authorList>
            <person name="Diamond S."/>
            <person name="Andeer P.F."/>
            <person name="Li Z."/>
            <person name="Crits-Christoph A."/>
            <person name="Burstein D."/>
            <person name="Anantharaman K."/>
            <person name="Lane K.R."/>
            <person name="Thomas B.C."/>
            <person name="Pan C."/>
            <person name="Northen T.R."/>
            <person name="Banfield J.F."/>
        </authorList>
    </citation>
    <scope>NUCLEOTIDE SEQUENCE [LARGE SCALE GENOMIC DNA]</scope>
    <source>
        <strain evidence="3">WS_4</strain>
    </source>
</reference>
<dbReference type="PANTHER" id="PTHR30576:SF10">
    <property type="entry name" value="SLL5057 PROTEIN"/>
    <property type="match status" value="1"/>
</dbReference>
<dbReference type="EMBL" id="VBOU01000063">
    <property type="protein sequence ID" value="TMQ54602.1"/>
    <property type="molecule type" value="Genomic_DNA"/>
</dbReference>
<evidence type="ECO:0000259" key="2">
    <source>
        <dbReference type="Pfam" id="PF02397"/>
    </source>
</evidence>
<name>A0A538ST82_UNCEI</name>
<protein>
    <submittedName>
        <fullName evidence="3">Sugar transferase</fullName>
    </submittedName>
</protein>
<dbReference type="AlphaFoldDB" id="A0A538ST82"/>
<keyword evidence="3" id="KW-0808">Transferase</keyword>
<dbReference type="Pfam" id="PF02397">
    <property type="entry name" value="Bac_transf"/>
    <property type="match status" value="1"/>
</dbReference>
<dbReference type="InterPro" id="IPR003362">
    <property type="entry name" value="Bact_transf"/>
</dbReference>
<evidence type="ECO:0000313" key="4">
    <source>
        <dbReference type="Proteomes" id="UP000319829"/>
    </source>
</evidence>
<organism evidence="3 4">
    <name type="scientific">Eiseniibacteriota bacterium</name>
    <dbReference type="NCBI Taxonomy" id="2212470"/>
    <lineage>
        <taxon>Bacteria</taxon>
        <taxon>Candidatus Eiseniibacteriota</taxon>
    </lineage>
</organism>
<dbReference type="GO" id="GO:0016780">
    <property type="term" value="F:phosphotransferase activity, for other substituted phosphate groups"/>
    <property type="evidence" value="ECO:0007669"/>
    <property type="project" value="TreeGrafter"/>
</dbReference>
<dbReference type="PANTHER" id="PTHR30576">
    <property type="entry name" value="COLANIC BIOSYNTHESIS UDP-GLUCOSE LIPID CARRIER TRANSFERASE"/>
    <property type="match status" value="1"/>
</dbReference>
<proteinExistence type="inferred from homology"/>